<comment type="similarity">
    <text evidence="7">Belongs to the L-fucose isomerase family.</text>
</comment>
<dbReference type="InterPro" id="IPR004216">
    <property type="entry name" value="Fuc/Ara_isomerase_C"/>
</dbReference>
<evidence type="ECO:0000256" key="4">
    <source>
        <dbReference type="ARBA" id="ARBA00023235"/>
    </source>
</evidence>
<keyword evidence="12" id="KW-1185">Reference proteome</keyword>
<dbReference type="EMBL" id="ADZU01000041">
    <property type="protein sequence ID" value="EFS91263.1"/>
    <property type="molecule type" value="Genomic_DNA"/>
</dbReference>
<dbReference type="Proteomes" id="UP000003179">
    <property type="component" value="Unassembled WGS sequence"/>
</dbReference>
<evidence type="ECO:0000256" key="6">
    <source>
        <dbReference type="ARBA" id="ARBA00023277"/>
    </source>
</evidence>
<accession>A0ABN0C286</accession>
<evidence type="ECO:0000256" key="2">
    <source>
        <dbReference type="ARBA" id="ARBA00022723"/>
    </source>
</evidence>
<reference evidence="11" key="1">
    <citation type="submission" date="2010-08" db="EMBL/GenBank/DDBJ databases">
        <authorList>
            <person name="Weinstock G."/>
            <person name="Sodergren E."/>
            <person name="Clifton S."/>
            <person name="Fulton L."/>
            <person name="Fulton B."/>
            <person name="Courtney L."/>
            <person name="Fronick C."/>
            <person name="Harrison M."/>
            <person name="Strong C."/>
            <person name="Farmer C."/>
            <person name="Delahaunty K."/>
            <person name="Markovic C."/>
            <person name="Hall O."/>
            <person name="Minx P."/>
            <person name="Tomlinson C."/>
            <person name="Mitreva M."/>
            <person name="Hou S."/>
            <person name="Chen J."/>
            <person name="Wollam A."/>
            <person name="Pepin K.H."/>
            <person name="Johnson M."/>
            <person name="Bhonagiri V."/>
            <person name="Zhang X."/>
            <person name="Suruliraj S."/>
            <person name="Warren W."/>
            <person name="Chinwalla A."/>
            <person name="Mardis E.R."/>
            <person name="Wilson R.K."/>
        </authorList>
    </citation>
    <scope>NUCLEOTIDE SEQUENCE [LARGE SCALE GENOMIC DNA]</scope>
    <source>
        <strain evidence="11">HL044PA1</strain>
    </source>
</reference>
<evidence type="ECO:0000313" key="11">
    <source>
        <dbReference type="EMBL" id="EFS91263.1"/>
    </source>
</evidence>
<gene>
    <name evidence="7 11" type="primary">fucI</name>
    <name evidence="11" type="ORF">HMPREF9607_02554</name>
</gene>
<dbReference type="PANTHER" id="PTHR37840">
    <property type="entry name" value="L-FUCOSE ISOMERASE"/>
    <property type="match status" value="1"/>
</dbReference>
<dbReference type="PANTHER" id="PTHR37840:SF1">
    <property type="entry name" value="L-FUCOSE ISOMERASE"/>
    <property type="match status" value="1"/>
</dbReference>
<dbReference type="Gene3D" id="3.40.50.1070">
    <property type="match status" value="1"/>
</dbReference>
<dbReference type="Gene3D" id="3.20.14.10">
    <property type="entry name" value="L-fucose/L-arabinose isomerase, C-terminal"/>
    <property type="match status" value="1"/>
</dbReference>
<feature type="domain" description="L-fucose isomerase C-terminal" evidence="8">
    <location>
        <begin position="406"/>
        <end position="569"/>
    </location>
</feature>
<evidence type="ECO:0000256" key="3">
    <source>
        <dbReference type="ARBA" id="ARBA00023211"/>
    </source>
</evidence>
<comment type="catalytic activity">
    <reaction evidence="7">
        <text>L-fucose = L-fuculose</text>
        <dbReference type="Rhea" id="RHEA:17233"/>
        <dbReference type="ChEBI" id="CHEBI:2181"/>
        <dbReference type="ChEBI" id="CHEBI:17617"/>
        <dbReference type="EC" id="5.3.1.25"/>
    </reaction>
</comment>
<protein>
    <recommendedName>
        <fullName evidence="7">L-fucose isomerase</fullName>
        <shortName evidence="7">FucIase</shortName>
        <ecNumber evidence="7">5.3.1.25</ecNumber>
    </recommendedName>
    <alternativeName>
        <fullName evidence="7">6-deoxy-L-galactose isomerase</fullName>
    </alternativeName>
</protein>
<dbReference type="InterPro" id="IPR038391">
    <property type="entry name" value="Fucose_iso_dom1_sf"/>
</dbReference>
<dbReference type="Pfam" id="PF02952">
    <property type="entry name" value="Fucose_iso_C"/>
    <property type="match status" value="1"/>
</dbReference>
<organism evidence="11 12">
    <name type="scientific">Cutibacterium modestum HL044PA1</name>
    <dbReference type="NCBI Taxonomy" id="765109"/>
    <lineage>
        <taxon>Bacteria</taxon>
        <taxon>Bacillati</taxon>
        <taxon>Actinomycetota</taxon>
        <taxon>Actinomycetes</taxon>
        <taxon>Propionibacteriales</taxon>
        <taxon>Propionibacteriaceae</taxon>
        <taxon>Cutibacterium</taxon>
        <taxon>Cutibacterium modestum</taxon>
    </lineage>
</organism>
<dbReference type="SUPFAM" id="SSF53743">
    <property type="entry name" value="FucI/AraA N-terminal and middle domains"/>
    <property type="match status" value="1"/>
</dbReference>
<keyword evidence="4 7" id="KW-0413">Isomerase</keyword>
<evidence type="ECO:0000256" key="1">
    <source>
        <dbReference type="ARBA" id="ARBA00022490"/>
    </source>
</evidence>
<feature type="domain" description="L-fucose isomerase N-terminal-2" evidence="10">
    <location>
        <begin position="190"/>
        <end position="368"/>
    </location>
</feature>
<dbReference type="InterPro" id="IPR012888">
    <property type="entry name" value="Fucose_iso_N1"/>
</dbReference>
<dbReference type="Pfam" id="PF07881">
    <property type="entry name" value="Fucose_iso_N1"/>
    <property type="match status" value="1"/>
</dbReference>
<comment type="caution">
    <text evidence="11">The sequence shown here is derived from an EMBL/GenBank/DDBJ whole genome shotgun (WGS) entry which is preliminary data.</text>
</comment>
<dbReference type="InterPro" id="IPR038393">
    <property type="entry name" value="Fuc_iso_dom3_sf"/>
</dbReference>
<keyword evidence="3 7" id="KW-0464">Manganese</keyword>
<dbReference type="Pfam" id="PF07882">
    <property type="entry name" value="Fucose_iso_N2"/>
    <property type="match status" value="1"/>
</dbReference>
<dbReference type="EC" id="5.3.1.25" evidence="7"/>
<dbReference type="InterPro" id="IPR005763">
    <property type="entry name" value="Fucose_isomerase"/>
</dbReference>
<evidence type="ECO:0000256" key="5">
    <source>
        <dbReference type="ARBA" id="ARBA00023253"/>
    </source>
</evidence>
<comment type="function">
    <text evidence="7">Converts the aldose L-fucose into the corresponding ketose L-fuculose.</text>
</comment>
<sequence>MDIGAQKGQKKMSSELLLHQYPTIGIRPLIDGRRRGVRESLEGQTMKLAHDVAKLIESTVVYPDGSPVRTVISKTTIGGIAESNACKEQFRTENVCADLTVTASWNYVTEVLDLDPSIPHAVWGFNGTERPGAVTLAAATAAYNMLGVSCFGIYGRDVQDASASGLTDDVVEEVQSYVRAAIAVGLMKGRSYLAIGTVAMGIAGCRPPEEFLADYLGMKTEYIDMIEIDRRATQGIYDHDEYGKALAWARENLTIGENRNPKKNQVSQQDYDEQFEYCIKMILIARDLMHGNPKLAEIGWPEEAGGHDAIAAGFQGQRQWTDYKPNGDMMETFLNTTFDWNGKRPESVFATEADAGNALSMLFNSVLTHRPQLFSDVRTYWSPEAVKRVTGYELTGTAAGGFIDLRNSGATTLNATGKERDAEGNPVIKHWWEITDEDIKKDLDATSFHAATHEYFPGGGFSTHFATEGGMPLTASRLNFVAGQGPVLQIAEGWTISLPDEVQHKIEERTDPTWPTTFFVPRVSGEGAFSSVYDWMINWGANHTATGYGHFGADLITLASMLRIPVYMHNVPREKIFRPKAWASFGTTDLESADFRACKNFGPIYR</sequence>
<feature type="active site" description="Proton acceptor" evidence="7">
    <location>
        <position position="352"/>
    </location>
</feature>
<dbReference type="InterPro" id="IPR009015">
    <property type="entry name" value="Fucose_isomerase_N/cen_sf"/>
</dbReference>
<feature type="binding site" evidence="7">
    <location>
        <position position="543"/>
    </location>
    <ligand>
        <name>Mn(2+)</name>
        <dbReference type="ChEBI" id="CHEBI:29035"/>
    </ligand>
</feature>
<feature type="domain" description="L-fucose isomerase N-terminal-1" evidence="9">
    <location>
        <begin position="22"/>
        <end position="189"/>
    </location>
</feature>
<name>A0ABN0C286_9ACTN</name>
<dbReference type="GO" id="GO:0008736">
    <property type="term" value="F:L-fucose isomerase activity"/>
    <property type="evidence" value="ECO:0007669"/>
    <property type="project" value="UniProtKB-EC"/>
</dbReference>
<keyword evidence="6 7" id="KW-0119">Carbohydrate metabolism</keyword>
<evidence type="ECO:0000259" key="9">
    <source>
        <dbReference type="Pfam" id="PF07881"/>
    </source>
</evidence>
<proteinExistence type="inferred from homology"/>
<comment type="pathway">
    <text evidence="7">Carbohydrate degradation; L-fucose degradation; L-lactaldehyde and glycerone phosphate from L-fucose: step 1/3.</text>
</comment>
<evidence type="ECO:0000256" key="7">
    <source>
        <dbReference type="HAMAP-Rule" id="MF_01254"/>
    </source>
</evidence>
<keyword evidence="2 7" id="KW-0479">Metal-binding</keyword>
<dbReference type="HAMAP" id="MF_01254">
    <property type="entry name" value="Fucose_iso"/>
    <property type="match status" value="1"/>
</dbReference>
<evidence type="ECO:0000259" key="8">
    <source>
        <dbReference type="Pfam" id="PF02952"/>
    </source>
</evidence>
<comment type="cofactor">
    <cofactor evidence="7">
        <name>Mn(2+)</name>
        <dbReference type="ChEBI" id="CHEBI:29035"/>
    </cofactor>
</comment>
<dbReference type="InterPro" id="IPR015888">
    <property type="entry name" value="Fuc_isomerase_C"/>
</dbReference>
<evidence type="ECO:0000313" key="12">
    <source>
        <dbReference type="Proteomes" id="UP000003179"/>
    </source>
</evidence>
<feature type="binding site" evidence="7">
    <location>
        <position position="352"/>
    </location>
    <ligand>
        <name>Mn(2+)</name>
        <dbReference type="ChEBI" id="CHEBI:29035"/>
    </ligand>
</feature>
<evidence type="ECO:0000259" key="10">
    <source>
        <dbReference type="Pfam" id="PF07882"/>
    </source>
</evidence>
<dbReference type="Gene3D" id="3.40.275.10">
    <property type="entry name" value="L-fucose Isomerase, Chain A, domain 2"/>
    <property type="match status" value="1"/>
</dbReference>
<feature type="active site" description="Proton acceptor" evidence="7">
    <location>
        <position position="376"/>
    </location>
</feature>
<dbReference type="InterPro" id="IPR038392">
    <property type="entry name" value="Fucose_isomerase_dom2_sf"/>
</dbReference>
<keyword evidence="5 7" id="KW-0294">Fucose metabolism</keyword>
<feature type="binding site" evidence="7">
    <location>
        <position position="376"/>
    </location>
    <ligand>
        <name>Mn(2+)</name>
        <dbReference type="ChEBI" id="CHEBI:29035"/>
    </ligand>
</feature>
<dbReference type="SUPFAM" id="SSF50443">
    <property type="entry name" value="FucI/AraA C-terminal domain-like"/>
    <property type="match status" value="1"/>
</dbReference>
<dbReference type="NCBIfam" id="NF008220">
    <property type="entry name" value="PRK10991.1"/>
    <property type="match status" value="1"/>
</dbReference>
<dbReference type="InterPro" id="IPR012889">
    <property type="entry name" value="Fucose_isomerase_N2"/>
</dbReference>
<comment type="subcellular location">
    <subcellularLocation>
        <location evidence="7">Cytoplasm</location>
    </subcellularLocation>
</comment>
<keyword evidence="1 7" id="KW-0963">Cytoplasm</keyword>